<sequence length="135" mass="14868">MVLKKGPQHPKRASRYKLSANEKVLLSIEGERIAGNLAVLSATGGTMRLGKRYTHGTLAEMKMTAVSGTISTVIEMLTIRNGVQAFRFVHFDRENQKRMDDTLKQLRAQGLGDDSDALESVIRFARRLIPGAAKG</sequence>
<dbReference type="STRING" id="204669.Acid345_1926"/>
<organism evidence="1 2">
    <name type="scientific">Koribacter versatilis (strain Ellin345)</name>
    <dbReference type="NCBI Taxonomy" id="204669"/>
    <lineage>
        <taxon>Bacteria</taxon>
        <taxon>Pseudomonadati</taxon>
        <taxon>Acidobacteriota</taxon>
        <taxon>Terriglobia</taxon>
        <taxon>Terriglobales</taxon>
        <taxon>Candidatus Korobacteraceae</taxon>
        <taxon>Candidatus Korobacter</taxon>
    </lineage>
</organism>
<gene>
    <name evidence="1" type="ordered locus">Acid345_1926</name>
</gene>
<dbReference type="RefSeq" id="WP_011522728.1">
    <property type="nucleotide sequence ID" value="NC_008009.1"/>
</dbReference>
<reference evidence="1 2" key="1">
    <citation type="journal article" date="2009" name="Appl. Environ. Microbiol.">
        <title>Three genomes from the phylum Acidobacteria provide insight into the lifestyles of these microorganisms in soils.</title>
        <authorList>
            <person name="Ward N.L."/>
            <person name="Challacombe J.F."/>
            <person name="Janssen P.H."/>
            <person name="Henrissat B."/>
            <person name="Coutinho P.M."/>
            <person name="Wu M."/>
            <person name="Xie G."/>
            <person name="Haft D.H."/>
            <person name="Sait M."/>
            <person name="Badger J."/>
            <person name="Barabote R.D."/>
            <person name="Bradley B."/>
            <person name="Brettin T.S."/>
            <person name="Brinkac L.M."/>
            <person name="Bruce D."/>
            <person name="Creasy T."/>
            <person name="Daugherty S.C."/>
            <person name="Davidsen T.M."/>
            <person name="DeBoy R.T."/>
            <person name="Detter J.C."/>
            <person name="Dodson R.J."/>
            <person name="Durkin A.S."/>
            <person name="Ganapathy A."/>
            <person name="Gwinn-Giglio M."/>
            <person name="Han C.S."/>
            <person name="Khouri H."/>
            <person name="Kiss H."/>
            <person name="Kothari S.P."/>
            <person name="Madupu R."/>
            <person name="Nelson K.E."/>
            <person name="Nelson W.C."/>
            <person name="Paulsen I."/>
            <person name="Penn K."/>
            <person name="Ren Q."/>
            <person name="Rosovitz M.J."/>
            <person name="Selengut J.D."/>
            <person name="Shrivastava S."/>
            <person name="Sullivan S.A."/>
            <person name="Tapia R."/>
            <person name="Thompson L.S."/>
            <person name="Watkins K.L."/>
            <person name="Yang Q."/>
            <person name="Yu C."/>
            <person name="Zafar N."/>
            <person name="Zhou L."/>
            <person name="Kuske C.R."/>
        </authorList>
    </citation>
    <scope>NUCLEOTIDE SEQUENCE [LARGE SCALE GENOMIC DNA]</scope>
    <source>
        <strain evidence="1 2">Ellin345</strain>
    </source>
</reference>
<name>Q1IQC3_KORVE</name>
<dbReference type="KEGG" id="aba:Acid345_1926"/>
<keyword evidence="2" id="KW-1185">Reference proteome</keyword>
<evidence type="ECO:0000313" key="2">
    <source>
        <dbReference type="Proteomes" id="UP000002432"/>
    </source>
</evidence>
<protein>
    <recommendedName>
        <fullName evidence="3">PilZ domain-containing protein</fullName>
    </recommendedName>
</protein>
<evidence type="ECO:0008006" key="3">
    <source>
        <dbReference type="Google" id="ProtNLM"/>
    </source>
</evidence>
<proteinExistence type="predicted"/>
<dbReference type="HOGENOM" id="CLU_1883009_0_0_0"/>
<accession>Q1IQC3</accession>
<dbReference type="EMBL" id="CP000360">
    <property type="protein sequence ID" value="ABF40927.1"/>
    <property type="molecule type" value="Genomic_DNA"/>
</dbReference>
<dbReference type="EnsemblBacteria" id="ABF40927">
    <property type="protein sequence ID" value="ABF40927"/>
    <property type="gene ID" value="Acid345_1926"/>
</dbReference>
<evidence type="ECO:0000313" key="1">
    <source>
        <dbReference type="EMBL" id="ABF40927.1"/>
    </source>
</evidence>
<dbReference type="AlphaFoldDB" id="Q1IQC3"/>
<dbReference type="Proteomes" id="UP000002432">
    <property type="component" value="Chromosome"/>
</dbReference>